<name>A0A8H7I2R7_9AGAM</name>
<dbReference type="Pfam" id="PF22998">
    <property type="entry name" value="GNAT_LYC1-like"/>
    <property type="match status" value="1"/>
</dbReference>
<gene>
    <name evidence="2" type="ORF">RHS01_09868</name>
</gene>
<comment type="caution">
    <text evidence="2">The sequence shown here is derived from an EMBL/GenBank/DDBJ whole genome shotgun (WGS) entry which is preliminary data.</text>
</comment>
<reference evidence="2" key="1">
    <citation type="submission" date="2020-09" db="EMBL/GenBank/DDBJ databases">
        <title>Comparative genome analyses of four rice-infecting Rhizoctonia solani isolates reveal extensive enrichment of homogalacturonan modification genes.</title>
        <authorList>
            <person name="Lee D.-Y."/>
            <person name="Jeon J."/>
            <person name="Kim K.-T."/>
            <person name="Cheong K."/>
            <person name="Song H."/>
            <person name="Choi G."/>
            <person name="Ko J."/>
            <person name="Opiyo S.O."/>
            <person name="Zuo S."/>
            <person name="Madhav S."/>
            <person name="Lee Y.-H."/>
            <person name="Wang G.-L."/>
        </authorList>
    </citation>
    <scope>NUCLEOTIDE SEQUENCE</scope>
    <source>
        <strain evidence="2">AG1-IA B2</strain>
    </source>
</reference>
<dbReference type="PANTHER" id="PTHR34815:SF2">
    <property type="entry name" value="N-ACETYLTRANSFERASE DOMAIN-CONTAINING PROTEIN"/>
    <property type="match status" value="1"/>
</dbReference>
<proteinExistence type="predicted"/>
<dbReference type="EMBL" id="JACYCF010000026">
    <property type="protein sequence ID" value="KAF8749729.1"/>
    <property type="molecule type" value="Genomic_DNA"/>
</dbReference>
<dbReference type="Proteomes" id="UP000614334">
    <property type="component" value="Unassembled WGS sequence"/>
</dbReference>
<dbReference type="PANTHER" id="PTHR34815">
    <property type="entry name" value="LYSINE ACETYLTRANSFERASE"/>
    <property type="match status" value="1"/>
</dbReference>
<feature type="domain" description="LYC1 C-terminal" evidence="1">
    <location>
        <begin position="311"/>
        <end position="384"/>
    </location>
</feature>
<organism evidence="2 3">
    <name type="scientific">Rhizoctonia solani</name>
    <dbReference type="NCBI Taxonomy" id="456999"/>
    <lineage>
        <taxon>Eukaryota</taxon>
        <taxon>Fungi</taxon>
        <taxon>Dikarya</taxon>
        <taxon>Basidiomycota</taxon>
        <taxon>Agaricomycotina</taxon>
        <taxon>Agaricomycetes</taxon>
        <taxon>Cantharellales</taxon>
        <taxon>Ceratobasidiaceae</taxon>
        <taxon>Rhizoctonia</taxon>
    </lineage>
</organism>
<evidence type="ECO:0000259" key="1">
    <source>
        <dbReference type="Pfam" id="PF22998"/>
    </source>
</evidence>
<protein>
    <recommendedName>
        <fullName evidence="1">LYC1 C-terminal domain-containing protein</fullName>
    </recommendedName>
</protein>
<dbReference type="InterPro" id="IPR055100">
    <property type="entry name" value="GNAT_LYC1-like"/>
</dbReference>
<sequence>MLYAHDSRVVSPVLIAIRALEFTIPTHYRPWDNVTRRLDRQTSQRGSVSWATRRDALYWAGRSGLSVEDHVTLDELLLHGAFEREGKLHIWVFVPKDNPETTDFYASCETLAREVITLQPGQSEPSSSYGHSITSVIVPPEHRRKGYAERFMSLLHSALVPHRYPDPLNTPVTFKQPSTVSVLYSVVGNYYARCVPAARESGWTIQKSFVTTWPLSNVHISQTTSSPVESLSDTEIISALDLDDSNIPGDMLKMQKQDPEKTYFAFVPTAPLNDYSVVISKLVMKSRGVAALSWGVKIREQTTSWLGSTPDLFPTLLAAAVRTAKDTGCESIEIWNVPEDLKMIARKTGGETTERTDDLAAFKWYGQNSDPKIDNKDVIWAVEER</sequence>
<evidence type="ECO:0000313" key="2">
    <source>
        <dbReference type="EMBL" id="KAF8749729.1"/>
    </source>
</evidence>
<evidence type="ECO:0000313" key="3">
    <source>
        <dbReference type="Proteomes" id="UP000614334"/>
    </source>
</evidence>
<dbReference type="InterPro" id="IPR053013">
    <property type="entry name" value="LAT"/>
</dbReference>
<dbReference type="AlphaFoldDB" id="A0A8H7I2R7"/>
<accession>A0A8H7I2R7</accession>